<dbReference type="Pfam" id="PF07690">
    <property type="entry name" value="MFS_1"/>
    <property type="match status" value="1"/>
</dbReference>
<evidence type="ECO:0000256" key="1">
    <source>
        <dbReference type="ARBA" id="ARBA00004141"/>
    </source>
</evidence>
<feature type="transmembrane region" description="Helical" evidence="7">
    <location>
        <begin position="278"/>
        <end position="299"/>
    </location>
</feature>
<feature type="transmembrane region" description="Helical" evidence="7">
    <location>
        <begin position="311"/>
        <end position="331"/>
    </location>
</feature>
<dbReference type="eggNOG" id="KOG2533">
    <property type="taxonomic scope" value="Eukaryota"/>
</dbReference>
<sequence length="487" mass="54039">MSRSESIISKERTSLREDAAADSKEGPLTPFSREDDKRLLRKLDWHLLPFVSLLYLLSFLDRSNIGNAKVAGMAHDLNLVGLKYNLAAALFFIPYCLAEVPSNIALKLLRPSIWIPSITVAWGLVMTLMCLVNSYAGLLVARLFLGLAEGGLFPGVTYYLSLWYPRANQPSRVAIFFSAATVAGAFGGILAFGIEKMEGIAGLHGWQWIFCLEGILTVVAAVLAYFYMHDYPETARFLTPAERDRVIHMLKEGQDFATHFEWRFVWDALRDYKTYVQIGIYMGLLIPVYAISLFTPTIVNNLGYTAAHAQLLTVPPFVAGCIVTIVVGFLSDRYKLRGPFIICGAFVSLIGYIVLYTQTAPGKAYVGAILAAVGVFPTIAVDLAWAGGNAGGDVKRGVVIAMVIGIGNLGGICSSFIYYNPPRFHVGHGTIMGWLSLSILLSTFAMFDYYRLNKRKEELCKREGIDESRKDEFRHLDDKSPLFRYVL</sequence>
<dbReference type="InterPro" id="IPR036259">
    <property type="entry name" value="MFS_trans_sf"/>
</dbReference>
<dbReference type="InterPro" id="IPR011701">
    <property type="entry name" value="MFS"/>
</dbReference>
<feature type="compositionally biased region" description="Basic and acidic residues" evidence="6">
    <location>
        <begin position="8"/>
        <end position="25"/>
    </location>
</feature>
<dbReference type="RefSeq" id="XP_007864095.1">
    <property type="nucleotide sequence ID" value="XM_007865904.1"/>
</dbReference>
<dbReference type="KEGG" id="gtr:GLOTRDRAFT_127291"/>
<name>S7RQQ1_GLOTA</name>
<comment type="subcellular location">
    <subcellularLocation>
        <location evidence="1">Membrane</location>
        <topology evidence="1">Multi-pass membrane protein</topology>
    </subcellularLocation>
</comment>
<feature type="region of interest" description="Disordered" evidence="6">
    <location>
        <begin position="1"/>
        <end position="29"/>
    </location>
</feature>
<dbReference type="PANTHER" id="PTHR43791">
    <property type="entry name" value="PERMEASE-RELATED"/>
    <property type="match status" value="1"/>
</dbReference>
<evidence type="ECO:0000259" key="8">
    <source>
        <dbReference type="PROSITE" id="PS50850"/>
    </source>
</evidence>
<evidence type="ECO:0000256" key="6">
    <source>
        <dbReference type="SAM" id="MobiDB-lite"/>
    </source>
</evidence>
<accession>S7RQQ1</accession>
<feature type="transmembrane region" description="Helical" evidence="7">
    <location>
        <begin position="43"/>
        <end position="60"/>
    </location>
</feature>
<evidence type="ECO:0000313" key="9">
    <source>
        <dbReference type="EMBL" id="EPQ56905.1"/>
    </source>
</evidence>
<keyword evidence="5 7" id="KW-0472">Membrane</keyword>
<feature type="transmembrane region" description="Helical" evidence="7">
    <location>
        <begin position="431"/>
        <end position="452"/>
    </location>
</feature>
<dbReference type="PROSITE" id="PS50850">
    <property type="entry name" value="MFS"/>
    <property type="match status" value="1"/>
</dbReference>
<feature type="transmembrane region" description="Helical" evidence="7">
    <location>
        <begin position="113"/>
        <end position="135"/>
    </location>
</feature>
<dbReference type="FunFam" id="1.20.1250.20:FF:000013">
    <property type="entry name" value="MFS general substrate transporter"/>
    <property type="match status" value="1"/>
</dbReference>
<dbReference type="PANTHER" id="PTHR43791:SF19">
    <property type="entry name" value="TRANSPORTER, PUTATIVE (AFU_ORTHOLOGUE AFUA_1G01812)-RELATED"/>
    <property type="match status" value="1"/>
</dbReference>
<dbReference type="SUPFAM" id="SSF103473">
    <property type="entry name" value="MFS general substrate transporter"/>
    <property type="match status" value="1"/>
</dbReference>
<feature type="transmembrane region" description="Helical" evidence="7">
    <location>
        <begin position="173"/>
        <end position="194"/>
    </location>
</feature>
<dbReference type="FunFam" id="1.20.1250.20:FF:000034">
    <property type="entry name" value="MFS general substrate transporter"/>
    <property type="match status" value="1"/>
</dbReference>
<feature type="transmembrane region" description="Helical" evidence="7">
    <location>
        <begin position="338"/>
        <end position="358"/>
    </location>
</feature>
<dbReference type="GeneID" id="19301529"/>
<protein>
    <submittedName>
        <fullName evidence="9">MFS general substrate transporter</fullName>
    </submittedName>
</protein>
<evidence type="ECO:0000256" key="4">
    <source>
        <dbReference type="ARBA" id="ARBA00022989"/>
    </source>
</evidence>
<keyword evidence="10" id="KW-1185">Reference proteome</keyword>
<keyword evidence="4 7" id="KW-1133">Transmembrane helix</keyword>
<reference evidence="9 10" key="1">
    <citation type="journal article" date="2012" name="Science">
        <title>The Paleozoic origin of enzymatic lignin decomposition reconstructed from 31 fungal genomes.</title>
        <authorList>
            <person name="Floudas D."/>
            <person name="Binder M."/>
            <person name="Riley R."/>
            <person name="Barry K."/>
            <person name="Blanchette R.A."/>
            <person name="Henrissat B."/>
            <person name="Martinez A.T."/>
            <person name="Otillar R."/>
            <person name="Spatafora J.W."/>
            <person name="Yadav J.S."/>
            <person name="Aerts A."/>
            <person name="Benoit I."/>
            <person name="Boyd A."/>
            <person name="Carlson A."/>
            <person name="Copeland A."/>
            <person name="Coutinho P.M."/>
            <person name="de Vries R.P."/>
            <person name="Ferreira P."/>
            <person name="Findley K."/>
            <person name="Foster B."/>
            <person name="Gaskell J."/>
            <person name="Glotzer D."/>
            <person name="Gorecki P."/>
            <person name="Heitman J."/>
            <person name="Hesse C."/>
            <person name="Hori C."/>
            <person name="Igarashi K."/>
            <person name="Jurgens J.A."/>
            <person name="Kallen N."/>
            <person name="Kersten P."/>
            <person name="Kohler A."/>
            <person name="Kuees U."/>
            <person name="Kumar T.K.A."/>
            <person name="Kuo A."/>
            <person name="LaButti K."/>
            <person name="Larrondo L.F."/>
            <person name="Lindquist E."/>
            <person name="Ling A."/>
            <person name="Lombard V."/>
            <person name="Lucas S."/>
            <person name="Lundell T."/>
            <person name="Martin R."/>
            <person name="McLaughlin D.J."/>
            <person name="Morgenstern I."/>
            <person name="Morin E."/>
            <person name="Murat C."/>
            <person name="Nagy L.G."/>
            <person name="Nolan M."/>
            <person name="Ohm R.A."/>
            <person name="Patyshakuliyeva A."/>
            <person name="Rokas A."/>
            <person name="Ruiz-Duenas F.J."/>
            <person name="Sabat G."/>
            <person name="Salamov A."/>
            <person name="Samejima M."/>
            <person name="Schmutz J."/>
            <person name="Slot J.C."/>
            <person name="St John F."/>
            <person name="Stenlid J."/>
            <person name="Sun H."/>
            <person name="Sun S."/>
            <person name="Syed K."/>
            <person name="Tsang A."/>
            <person name="Wiebenga A."/>
            <person name="Young D."/>
            <person name="Pisabarro A."/>
            <person name="Eastwood D.C."/>
            <person name="Martin F."/>
            <person name="Cullen D."/>
            <person name="Grigoriev I.V."/>
            <person name="Hibbett D.S."/>
        </authorList>
    </citation>
    <scope>NUCLEOTIDE SEQUENCE [LARGE SCALE GENOMIC DNA]</scope>
    <source>
        <strain evidence="9 10">ATCC 11539</strain>
    </source>
</reference>
<dbReference type="Gene3D" id="1.20.1250.20">
    <property type="entry name" value="MFS general substrate transporter like domains"/>
    <property type="match status" value="2"/>
</dbReference>
<dbReference type="OrthoDB" id="2962993at2759"/>
<organism evidence="9 10">
    <name type="scientific">Gloeophyllum trabeum (strain ATCC 11539 / FP-39264 / Madison 617)</name>
    <name type="common">Brown rot fungus</name>
    <dbReference type="NCBI Taxonomy" id="670483"/>
    <lineage>
        <taxon>Eukaryota</taxon>
        <taxon>Fungi</taxon>
        <taxon>Dikarya</taxon>
        <taxon>Basidiomycota</taxon>
        <taxon>Agaricomycotina</taxon>
        <taxon>Agaricomycetes</taxon>
        <taxon>Gloeophyllales</taxon>
        <taxon>Gloeophyllaceae</taxon>
        <taxon>Gloeophyllum</taxon>
    </lineage>
</organism>
<dbReference type="EMBL" id="KB469299">
    <property type="protein sequence ID" value="EPQ56905.1"/>
    <property type="molecule type" value="Genomic_DNA"/>
</dbReference>
<dbReference type="Proteomes" id="UP000030669">
    <property type="component" value="Unassembled WGS sequence"/>
</dbReference>
<evidence type="ECO:0000256" key="3">
    <source>
        <dbReference type="ARBA" id="ARBA00022692"/>
    </source>
</evidence>
<evidence type="ECO:0000313" key="10">
    <source>
        <dbReference type="Proteomes" id="UP000030669"/>
    </source>
</evidence>
<dbReference type="GO" id="GO:0022857">
    <property type="term" value="F:transmembrane transporter activity"/>
    <property type="evidence" value="ECO:0007669"/>
    <property type="project" value="InterPro"/>
</dbReference>
<dbReference type="HOGENOM" id="CLU_001265_0_1_1"/>
<keyword evidence="3 7" id="KW-0812">Transmembrane</keyword>
<dbReference type="GO" id="GO:0016020">
    <property type="term" value="C:membrane"/>
    <property type="evidence" value="ECO:0007669"/>
    <property type="project" value="UniProtKB-SubCell"/>
</dbReference>
<dbReference type="OMA" id="PPRFHIG"/>
<proteinExistence type="predicted"/>
<dbReference type="AlphaFoldDB" id="S7RQQ1"/>
<feature type="transmembrane region" description="Helical" evidence="7">
    <location>
        <begin position="364"/>
        <end position="385"/>
    </location>
</feature>
<dbReference type="InterPro" id="IPR020846">
    <property type="entry name" value="MFS_dom"/>
</dbReference>
<keyword evidence="2" id="KW-0813">Transport</keyword>
<evidence type="ECO:0000256" key="5">
    <source>
        <dbReference type="ARBA" id="ARBA00023136"/>
    </source>
</evidence>
<feature type="transmembrane region" description="Helical" evidence="7">
    <location>
        <begin position="206"/>
        <end position="228"/>
    </location>
</feature>
<feature type="transmembrane region" description="Helical" evidence="7">
    <location>
        <begin position="141"/>
        <end position="161"/>
    </location>
</feature>
<evidence type="ECO:0000256" key="7">
    <source>
        <dbReference type="SAM" id="Phobius"/>
    </source>
</evidence>
<evidence type="ECO:0000256" key="2">
    <source>
        <dbReference type="ARBA" id="ARBA00022448"/>
    </source>
</evidence>
<gene>
    <name evidence="9" type="ORF">GLOTRDRAFT_127291</name>
</gene>
<feature type="domain" description="Major facilitator superfamily (MFS) profile" evidence="8">
    <location>
        <begin position="47"/>
        <end position="487"/>
    </location>
</feature>
<feature type="transmembrane region" description="Helical" evidence="7">
    <location>
        <begin position="80"/>
        <end position="101"/>
    </location>
</feature>
<feature type="transmembrane region" description="Helical" evidence="7">
    <location>
        <begin position="397"/>
        <end position="419"/>
    </location>
</feature>